<comment type="caution">
    <text evidence="3">The sequence shown here is derived from an EMBL/GenBank/DDBJ whole genome shotgun (WGS) entry which is preliminary data.</text>
</comment>
<dbReference type="Pfam" id="PF11796">
    <property type="entry name" value="DUF3323"/>
    <property type="match status" value="1"/>
</dbReference>
<keyword evidence="4" id="KW-1185">Reference proteome</keyword>
<feature type="domain" description="Conserved hypothetical protein CHP02679 N terminus" evidence="2">
    <location>
        <begin position="33"/>
        <end position="232"/>
    </location>
</feature>
<dbReference type="Proteomes" id="UP000316331">
    <property type="component" value="Unassembled WGS sequence"/>
</dbReference>
<dbReference type="EMBL" id="VFPG01000002">
    <property type="protein sequence ID" value="TQM25907.1"/>
    <property type="molecule type" value="Genomic_DNA"/>
</dbReference>
<proteinExistence type="predicted"/>
<reference evidence="3 4" key="1">
    <citation type="submission" date="2019-06" db="EMBL/GenBank/DDBJ databases">
        <title>Sequencing the genomes of 1000 actinobacteria strains.</title>
        <authorList>
            <person name="Klenk H.-P."/>
        </authorList>
    </citation>
    <scope>NUCLEOTIDE SEQUENCE [LARGE SCALE GENOMIC DNA]</scope>
    <source>
        <strain evidence="3 4">DSM 103495</strain>
    </source>
</reference>
<dbReference type="NCBIfam" id="TIGR02679">
    <property type="entry name" value="TIGR02679 family protein"/>
    <property type="match status" value="1"/>
</dbReference>
<dbReference type="AlphaFoldDB" id="A0A543EWE9"/>
<protein>
    <submittedName>
        <fullName evidence="3">Uncharacterized protein (TIGR02679 family)</fullName>
    </submittedName>
</protein>
<dbReference type="RefSeq" id="WP_221639436.1">
    <property type="nucleotide sequence ID" value="NZ_VFPG01000002.1"/>
</dbReference>
<evidence type="ECO:0000313" key="4">
    <source>
        <dbReference type="Proteomes" id="UP000316331"/>
    </source>
</evidence>
<sequence length="404" mass="42904">MSAEQAIARLSADLAPLWDALYQRFSSGRAVQRVRVGPLTAAQQVAVADLLGLARLPGEYATVHLATIDSALREIAGCDTRTALEYRTGPIPDRSAQRAAAMEERNLLWEWLTNHDVVCAQPALAAWAAAMRRNGLIAGSVTRTKTELDRALRVLRELPGTGVQLPVFAANVLGDPHALDDGSRLHTIVVRALTVLYDAQPPADAVGLRRLWARAGISDDELSSTVLAAGLPTIGGDAAVGPILRTCAGSGLAAVLSLQQLRTVSRVPEAAETVWVVENPSILATALVRFGSHCPPMVCISGWPSSAAAVLLELLSNAGATLRYHGDFDGEGLRIAANIVSRFGALPWRMTSDDYLSAVGTEGPRAGRVTPVPWDAELSDHISRSGIALPQERVVDRLLADIAP</sequence>
<accession>A0A543EWE9</accession>
<dbReference type="InterPro" id="IPR024466">
    <property type="entry name" value="CHP02679_N"/>
</dbReference>
<name>A0A543EWE9_9NOCA</name>
<feature type="domain" description="DUF2399" evidence="1">
    <location>
        <begin position="255"/>
        <end position="402"/>
    </location>
</feature>
<evidence type="ECO:0000259" key="1">
    <source>
        <dbReference type="Pfam" id="PF09664"/>
    </source>
</evidence>
<dbReference type="Pfam" id="PF09664">
    <property type="entry name" value="DUF2399"/>
    <property type="match status" value="1"/>
</dbReference>
<dbReference type="InterPro" id="IPR013495">
    <property type="entry name" value="CHP02679"/>
</dbReference>
<evidence type="ECO:0000259" key="2">
    <source>
        <dbReference type="Pfam" id="PF11796"/>
    </source>
</evidence>
<dbReference type="InterPro" id="IPR024465">
    <property type="entry name" value="DUF2399"/>
</dbReference>
<evidence type="ECO:0000313" key="3">
    <source>
        <dbReference type="EMBL" id="TQM25907.1"/>
    </source>
</evidence>
<organism evidence="3 4">
    <name type="scientific">Nocardia bhagyanarayanae</name>
    <dbReference type="NCBI Taxonomy" id="1215925"/>
    <lineage>
        <taxon>Bacteria</taxon>
        <taxon>Bacillati</taxon>
        <taxon>Actinomycetota</taxon>
        <taxon>Actinomycetes</taxon>
        <taxon>Mycobacteriales</taxon>
        <taxon>Nocardiaceae</taxon>
        <taxon>Nocardia</taxon>
    </lineage>
</organism>
<gene>
    <name evidence="3" type="ORF">FB390_6076</name>
</gene>